<evidence type="ECO:0000313" key="2">
    <source>
        <dbReference type="Proteomes" id="UP000011861"/>
    </source>
</evidence>
<keyword evidence="2" id="KW-1185">Reference proteome</keyword>
<name>M4ZS69_9CAUD</name>
<dbReference type="SUPFAM" id="SSF103084">
    <property type="entry name" value="Holliday junction resolvase RusA"/>
    <property type="match status" value="1"/>
</dbReference>
<dbReference type="Gene3D" id="3.30.1330.70">
    <property type="entry name" value="Holliday junction resolvase RusA"/>
    <property type="match status" value="1"/>
</dbReference>
<dbReference type="Pfam" id="PF05866">
    <property type="entry name" value="RusA"/>
    <property type="match status" value="1"/>
</dbReference>
<accession>M4ZS69</accession>
<dbReference type="InterPro" id="IPR008822">
    <property type="entry name" value="Endonuclease_RusA-like"/>
</dbReference>
<protein>
    <recommendedName>
        <fullName evidence="3">Holliday junction resolvase</fullName>
    </recommendedName>
</protein>
<dbReference type="GO" id="GO:0000287">
    <property type="term" value="F:magnesium ion binding"/>
    <property type="evidence" value="ECO:0007669"/>
    <property type="project" value="InterPro"/>
</dbReference>
<dbReference type="InterPro" id="IPR036614">
    <property type="entry name" value="RusA-like_sf"/>
</dbReference>
<reference evidence="1 2" key="1">
    <citation type="journal article" date="2013" name="Virus Genes">
        <title>Complete nucleotide sequence of Bacillus subtilis (natto) bacteriophage PM1, a phage associated with disruption of food production.</title>
        <authorList>
            <person name="Umene K."/>
            <person name="Shiraishi A."/>
        </authorList>
    </citation>
    <scope>NUCLEOTIDE SEQUENCE [LARGE SCALE GENOMIC DNA]</scope>
    <source>
        <strain evidence="1">PM1</strain>
    </source>
</reference>
<dbReference type="GO" id="GO:0006310">
    <property type="term" value="P:DNA recombination"/>
    <property type="evidence" value="ECO:0007669"/>
    <property type="project" value="InterPro"/>
</dbReference>
<proteinExistence type="predicted"/>
<dbReference type="EMBL" id="AB711120">
    <property type="protein sequence ID" value="BAM99100.1"/>
    <property type="molecule type" value="Genomic_DNA"/>
</dbReference>
<dbReference type="KEGG" id="vg:15042041"/>
<dbReference type="RefSeq" id="YP_007678046.1">
    <property type="nucleotide sequence ID" value="NC_020883.1"/>
</dbReference>
<evidence type="ECO:0000313" key="1">
    <source>
        <dbReference type="EMBL" id="BAM99100.1"/>
    </source>
</evidence>
<organism evidence="1 2">
    <name type="scientific">Bacillus phage PM1</name>
    <dbReference type="NCBI Taxonomy" id="547228"/>
    <lineage>
        <taxon>Viruses</taxon>
        <taxon>Duplodnaviria</taxon>
        <taxon>Heunggongvirae</taxon>
        <taxon>Uroviricota</taxon>
        <taxon>Caudoviricetes</taxon>
        <taxon>Pemunavirus</taxon>
        <taxon>Pemunavirus PM1</taxon>
    </lineage>
</organism>
<dbReference type="OrthoDB" id="15184at10239"/>
<dbReference type="GO" id="GO:0006281">
    <property type="term" value="P:DNA repair"/>
    <property type="evidence" value="ECO:0007669"/>
    <property type="project" value="InterPro"/>
</dbReference>
<dbReference type="GeneID" id="15042041"/>
<dbReference type="Proteomes" id="UP000011861">
    <property type="component" value="Segment"/>
</dbReference>
<evidence type="ECO:0008006" key="3">
    <source>
        <dbReference type="Google" id="ProtNLM"/>
    </source>
</evidence>
<sequence length="141" mass="16122">MIDIKPREVINLNIPVQPMGAVRMTGRGKYVKDNAKRYMAYKTHLQWMANMQLKGHELFEGSLFVRLTFFMPIPQSMRGKERNAAVNGGYHKKKPDIDNLIKGVFDALNGVAWKDDNQVSKVEAEKRYGPEPGIKIEVMKT</sequence>